<name>A0A7X6DRX6_9BACT</name>
<proteinExistence type="predicted"/>
<accession>A0A7X6DRX6</accession>
<evidence type="ECO:0000256" key="1">
    <source>
        <dbReference type="SAM" id="Coils"/>
    </source>
</evidence>
<evidence type="ECO:0000313" key="4">
    <source>
        <dbReference type="Proteomes" id="UP000534783"/>
    </source>
</evidence>
<keyword evidence="2" id="KW-0812">Transmembrane</keyword>
<feature type="transmembrane region" description="Helical" evidence="2">
    <location>
        <begin position="84"/>
        <end position="101"/>
    </location>
</feature>
<keyword evidence="1" id="KW-0175">Coiled coil</keyword>
<sequence length="183" mass="20477">MRAGLFLMIVFILQPTLGRAEVLKYIDENGAVAFTDNIENVPEALRSQIEKIEPEIPPALSESVPPPAQEFARQEYERWIDHPLAKYAFGFILLSIAMFYVQRRTKSFLLGLVMKLLFVGFLGAAIYSVLSAQDKAITPAALQKAAEPFLPTPRPIHQAKEAVKKMEEAQKKKEAAMESLMGE</sequence>
<gene>
    <name evidence="3" type="ORF">MNODULE_15860</name>
</gene>
<protein>
    <recommendedName>
        <fullName evidence="5">DUF4124 domain-containing protein</fullName>
    </recommendedName>
</protein>
<keyword evidence="2" id="KW-1133">Transmembrane helix</keyword>
<feature type="coiled-coil region" evidence="1">
    <location>
        <begin position="156"/>
        <end position="183"/>
    </location>
</feature>
<evidence type="ECO:0008006" key="5">
    <source>
        <dbReference type="Google" id="ProtNLM"/>
    </source>
</evidence>
<comment type="caution">
    <text evidence="3">The sequence shown here is derived from an EMBL/GenBank/DDBJ whole genome shotgun (WGS) entry which is preliminary data.</text>
</comment>
<keyword evidence="2" id="KW-0472">Membrane</keyword>
<evidence type="ECO:0000256" key="2">
    <source>
        <dbReference type="SAM" id="Phobius"/>
    </source>
</evidence>
<reference evidence="3 4" key="1">
    <citation type="journal article" date="2020" name="Nature">
        <title>Bacterial chemolithoautotrophy via manganese oxidation.</title>
        <authorList>
            <person name="Yu H."/>
            <person name="Leadbetter J.R."/>
        </authorList>
    </citation>
    <scope>NUCLEOTIDE SEQUENCE [LARGE SCALE GENOMIC DNA]</scope>
    <source>
        <strain evidence="3 4">Mn-1</strain>
    </source>
</reference>
<feature type="transmembrane region" description="Helical" evidence="2">
    <location>
        <begin position="108"/>
        <end position="130"/>
    </location>
</feature>
<dbReference type="RefSeq" id="WP_168061689.1">
    <property type="nucleotide sequence ID" value="NZ_VTOW01000003.1"/>
</dbReference>
<dbReference type="EMBL" id="VTOW01000003">
    <property type="protein sequence ID" value="NKE72225.1"/>
    <property type="molecule type" value="Genomic_DNA"/>
</dbReference>
<dbReference type="AlphaFoldDB" id="A0A7X6DRX6"/>
<organism evidence="3 4">
    <name type="scientific">Candidatus Manganitrophus noduliformans</name>
    <dbReference type="NCBI Taxonomy" id="2606439"/>
    <lineage>
        <taxon>Bacteria</taxon>
        <taxon>Pseudomonadati</taxon>
        <taxon>Nitrospirota</taxon>
        <taxon>Nitrospiria</taxon>
        <taxon>Candidatus Troglogloeales</taxon>
        <taxon>Candidatus Manganitrophaceae</taxon>
        <taxon>Candidatus Manganitrophus</taxon>
    </lineage>
</organism>
<evidence type="ECO:0000313" key="3">
    <source>
        <dbReference type="EMBL" id="NKE72225.1"/>
    </source>
</evidence>
<keyword evidence="4" id="KW-1185">Reference proteome</keyword>
<dbReference type="Proteomes" id="UP000534783">
    <property type="component" value="Unassembled WGS sequence"/>
</dbReference>